<dbReference type="EMBL" id="JANJYI010000002">
    <property type="protein sequence ID" value="KAK2659261.1"/>
    <property type="molecule type" value="Genomic_DNA"/>
</dbReference>
<proteinExistence type="predicted"/>
<dbReference type="Proteomes" id="UP001280121">
    <property type="component" value="Unassembled WGS sequence"/>
</dbReference>
<dbReference type="AlphaFoldDB" id="A0AAE0CQ51"/>
<name>A0AAE0CQ51_9ROSI</name>
<evidence type="ECO:0000313" key="3">
    <source>
        <dbReference type="Proteomes" id="UP001280121"/>
    </source>
</evidence>
<accession>A0AAE0CQ51</accession>
<keyword evidence="3" id="KW-1185">Reference proteome</keyword>
<feature type="domain" description="DUF1985" evidence="1">
    <location>
        <begin position="106"/>
        <end position="227"/>
    </location>
</feature>
<dbReference type="InterPro" id="IPR015410">
    <property type="entry name" value="DUF1985"/>
</dbReference>
<dbReference type="PANTHER" id="PTHR48449">
    <property type="entry name" value="DUF1985 DOMAIN-CONTAINING PROTEIN"/>
    <property type="match status" value="1"/>
</dbReference>
<sequence>MRIRSNLWDIGVGRNEEKMRSRLKDFLKTPEGDWFKRKLTGHDHFEALARINDALNRILKDFVVGDQCLFMASCFGHFILMHREMMFSGGVIHQLLLQELDHDGPTDEMWFLLRNHVVRFSKVEFYLITRLRFGVVSDTSLYAAVENGIHQWYFPRADEVSLKELRVVLTLGEFQEAYDAVKLCLIYMLNGILIRVDERFKIPVWQFLLVEDLTAFNAFPWGAHVYRHSILSFKHALPSQCDERG</sequence>
<gene>
    <name evidence="2" type="ORF">Ddye_005794</name>
</gene>
<evidence type="ECO:0000259" key="1">
    <source>
        <dbReference type="Pfam" id="PF09331"/>
    </source>
</evidence>
<reference evidence="2" key="1">
    <citation type="journal article" date="2023" name="Plant J.">
        <title>Genome sequences and population genomics provide insights into the demographic history, inbreeding, and mutation load of two 'living fossil' tree species of Dipteronia.</title>
        <authorList>
            <person name="Feng Y."/>
            <person name="Comes H.P."/>
            <person name="Chen J."/>
            <person name="Zhu S."/>
            <person name="Lu R."/>
            <person name="Zhang X."/>
            <person name="Li P."/>
            <person name="Qiu J."/>
            <person name="Olsen K.M."/>
            <person name="Qiu Y."/>
        </authorList>
    </citation>
    <scope>NUCLEOTIDE SEQUENCE</scope>
    <source>
        <strain evidence="2">KIB01</strain>
    </source>
</reference>
<dbReference type="PANTHER" id="PTHR48449:SF1">
    <property type="entry name" value="DUF1985 DOMAIN-CONTAINING PROTEIN"/>
    <property type="match status" value="1"/>
</dbReference>
<protein>
    <recommendedName>
        <fullName evidence="1">DUF1985 domain-containing protein</fullName>
    </recommendedName>
</protein>
<organism evidence="2 3">
    <name type="scientific">Dipteronia dyeriana</name>
    <dbReference type="NCBI Taxonomy" id="168575"/>
    <lineage>
        <taxon>Eukaryota</taxon>
        <taxon>Viridiplantae</taxon>
        <taxon>Streptophyta</taxon>
        <taxon>Embryophyta</taxon>
        <taxon>Tracheophyta</taxon>
        <taxon>Spermatophyta</taxon>
        <taxon>Magnoliopsida</taxon>
        <taxon>eudicotyledons</taxon>
        <taxon>Gunneridae</taxon>
        <taxon>Pentapetalae</taxon>
        <taxon>rosids</taxon>
        <taxon>malvids</taxon>
        <taxon>Sapindales</taxon>
        <taxon>Sapindaceae</taxon>
        <taxon>Hippocastanoideae</taxon>
        <taxon>Acereae</taxon>
        <taxon>Dipteronia</taxon>
    </lineage>
</organism>
<comment type="caution">
    <text evidence="2">The sequence shown here is derived from an EMBL/GenBank/DDBJ whole genome shotgun (WGS) entry which is preliminary data.</text>
</comment>
<dbReference type="Pfam" id="PF09331">
    <property type="entry name" value="DUF1985"/>
    <property type="match status" value="1"/>
</dbReference>
<evidence type="ECO:0000313" key="2">
    <source>
        <dbReference type="EMBL" id="KAK2659261.1"/>
    </source>
</evidence>